<keyword evidence="2" id="KW-0812">Transmembrane</keyword>
<evidence type="ECO:0000256" key="1">
    <source>
        <dbReference type="SAM" id="MobiDB-lite"/>
    </source>
</evidence>
<evidence type="ECO:0000313" key="3">
    <source>
        <dbReference type="EMBL" id="RCN42789.1"/>
    </source>
</evidence>
<keyword evidence="4" id="KW-1185">Reference proteome</keyword>
<reference evidence="3 4" key="1">
    <citation type="submission" date="2014-10" db="EMBL/GenBank/DDBJ databases">
        <title>Draft genome of the hookworm Ancylostoma caninum.</title>
        <authorList>
            <person name="Mitreva M."/>
        </authorList>
    </citation>
    <scope>NUCLEOTIDE SEQUENCE [LARGE SCALE GENOMIC DNA]</scope>
    <source>
        <strain evidence="3 4">Baltimore</strain>
    </source>
</reference>
<sequence length="67" mass="7862">MHVSQSLRRSWPIICRAAIIAATFTALVLFQRITQYHIRQEYLMSISSTQSRSSVPERNERSPRQTR</sequence>
<dbReference type="OrthoDB" id="10585269at2759"/>
<dbReference type="EMBL" id="JOJR01000179">
    <property type="protein sequence ID" value="RCN42789.1"/>
    <property type="molecule type" value="Genomic_DNA"/>
</dbReference>
<feature type="transmembrane region" description="Helical" evidence="2">
    <location>
        <begin position="12"/>
        <end position="30"/>
    </location>
</feature>
<dbReference type="Proteomes" id="UP000252519">
    <property type="component" value="Unassembled WGS sequence"/>
</dbReference>
<evidence type="ECO:0000313" key="4">
    <source>
        <dbReference type="Proteomes" id="UP000252519"/>
    </source>
</evidence>
<feature type="compositionally biased region" description="Basic and acidic residues" evidence="1">
    <location>
        <begin position="55"/>
        <end position="67"/>
    </location>
</feature>
<name>A0A368GHR2_ANCCA</name>
<keyword evidence="2" id="KW-0472">Membrane</keyword>
<accession>A0A368GHR2</accession>
<evidence type="ECO:0000256" key="2">
    <source>
        <dbReference type="SAM" id="Phobius"/>
    </source>
</evidence>
<protein>
    <submittedName>
        <fullName evidence="3">Uncharacterized protein</fullName>
    </submittedName>
</protein>
<proteinExistence type="predicted"/>
<gene>
    <name evidence="3" type="ORF">ANCCAN_11222</name>
</gene>
<feature type="region of interest" description="Disordered" evidence="1">
    <location>
        <begin position="48"/>
        <end position="67"/>
    </location>
</feature>
<keyword evidence="2" id="KW-1133">Transmembrane helix</keyword>
<organism evidence="3 4">
    <name type="scientific">Ancylostoma caninum</name>
    <name type="common">Dog hookworm</name>
    <dbReference type="NCBI Taxonomy" id="29170"/>
    <lineage>
        <taxon>Eukaryota</taxon>
        <taxon>Metazoa</taxon>
        <taxon>Ecdysozoa</taxon>
        <taxon>Nematoda</taxon>
        <taxon>Chromadorea</taxon>
        <taxon>Rhabditida</taxon>
        <taxon>Rhabditina</taxon>
        <taxon>Rhabditomorpha</taxon>
        <taxon>Strongyloidea</taxon>
        <taxon>Ancylostomatidae</taxon>
        <taxon>Ancylostomatinae</taxon>
        <taxon>Ancylostoma</taxon>
    </lineage>
</organism>
<comment type="caution">
    <text evidence="3">The sequence shown here is derived from an EMBL/GenBank/DDBJ whole genome shotgun (WGS) entry which is preliminary data.</text>
</comment>
<dbReference type="AlphaFoldDB" id="A0A368GHR2"/>